<evidence type="ECO:0000256" key="8">
    <source>
        <dbReference type="SAM" id="Phobius"/>
    </source>
</evidence>
<keyword evidence="6 8" id="KW-1133">Transmembrane helix</keyword>
<evidence type="ECO:0000256" key="7">
    <source>
        <dbReference type="ARBA" id="ARBA00023136"/>
    </source>
</evidence>
<evidence type="ECO:0000256" key="3">
    <source>
        <dbReference type="ARBA" id="ARBA00022475"/>
    </source>
</evidence>
<comment type="subcellular location">
    <subcellularLocation>
        <location evidence="1">Cell membrane</location>
        <topology evidence="1">Multi-pass membrane protein</topology>
    </subcellularLocation>
</comment>
<dbReference type="KEGG" id="ttk:TST_0944"/>
<dbReference type="AlphaFoldDB" id="A0A0S3QTS5"/>
<sequence>MPPKRKIKREINQLQILGVFIFFLLIRLFLLFFYEHATTKYIDVMAVFVCFNIMRLKANGTTSLFWAFIAGITEDIFSGGVLGVNALSKVLVAEFFNMLGRKVEIANIALQIPSAIFLFALDTAIKYGAISVFMGLNISEQMFISTAIIKVAVNTIVFLVSYAVLR</sequence>
<dbReference type="STRING" id="1298851.TST_0944"/>
<organism evidence="9 10">
    <name type="scientific">Thermosulfidibacter takaii (strain DSM 17441 / JCM 13301 / NBRC 103674 / ABI70S6)</name>
    <dbReference type="NCBI Taxonomy" id="1298851"/>
    <lineage>
        <taxon>Bacteria</taxon>
        <taxon>Pseudomonadati</taxon>
        <taxon>Thermosulfidibacterota</taxon>
        <taxon>Thermosulfidibacteria</taxon>
        <taxon>Thermosulfidibacterales</taxon>
        <taxon>Thermosulfidibacteraceae</taxon>
    </lineage>
</organism>
<dbReference type="EMBL" id="AP013035">
    <property type="protein sequence ID" value="BAT71744.1"/>
    <property type="molecule type" value="Genomic_DNA"/>
</dbReference>
<feature type="transmembrane region" description="Helical" evidence="8">
    <location>
        <begin position="64"/>
        <end position="87"/>
    </location>
</feature>
<evidence type="ECO:0000313" key="10">
    <source>
        <dbReference type="Proteomes" id="UP000063234"/>
    </source>
</evidence>
<keyword evidence="5" id="KW-0133">Cell shape</keyword>
<feature type="transmembrane region" description="Helical" evidence="8">
    <location>
        <begin position="108"/>
        <end position="130"/>
    </location>
</feature>
<gene>
    <name evidence="9" type="primary">mreD</name>
    <name evidence="9" type="ORF">TST_0944</name>
</gene>
<feature type="transmembrane region" description="Helical" evidence="8">
    <location>
        <begin position="12"/>
        <end position="34"/>
    </location>
</feature>
<dbReference type="NCBIfam" id="TIGR03426">
    <property type="entry name" value="shape_MreD"/>
    <property type="match status" value="1"/>
</dbReference>
<keyword evidence="10" id="KW-1185">Reference proteome</keyword>
<protein>
    <submittedName>
        <fullName evidence="9">Rod shape-determining protein MreD</fullName>
    </submittedName>
</protein>
<evidence type="ECO:0000313" key="9">
    <source>
        <dbReference type="EMBL" id="BAT71744.1"/>
    </source>
</evidence>
<dbReference type="InterPro" id="IPR007227">
    <property type="entry name" value="Cell_shape_determining_MreD"/>
</dbReference>
<comment type="similarity">
    <text evidence="2">Belongs to the MreD family.</text>
</comment>
<dbReference type="Proteomes" id="UP000063234">
    <property type="component" value="Chromosome"/>
</dbReference>
<proteinExistence type="inferred from homology"/>
<evidence type="ECO:0000256" key="1">
    <source>
        <dbReference type="ARBA" id="ARBA00004651"/>
    </source>
</evidence>
<dbReference type="RefSeq" id="WP_068549739.1">
    <property type="nucleotide sequence ID" value="NZ_AP013035.1"/>
</dbReference>
<dbReference type="GO" id="GO:0008360">
    <property type="term" value="P:regulation of cell shape"/>
    <property type="evidence" value="ECO:0007669"/>
    <property type="project" value="UniProtKB-KW"/>
</dbReference>
<evidence type="ECO:0000256" key="4">
    <source>
        <dbReference type="ARBA" id="ARBA00022692"/>
    </source>
</evidence>
<keyword evidence="7 8" id="KW-0472">Membrane</keyword>
<name>A0A0S3QTS5_THET7</name>
<evidence type="ECO:0000256" key="5">
    <source>
        <dbReference type="ARBA" id="ARBA00022960"/>
    </source>
</evidence>
<accession>A0A0S3QTS5</accession>
<keyword evidence="3" id="KW-1003">Cell membrane</keyword>
<reference evidence="10" key="1">
    <citation type="journal article" date="2018" name="Science">
        <title>A primordial and reversible TCA cycle in a facultatively chemolithoautotrophic thermophile.</title>
        <authorList>
            <person name="Nunoura T."/>
            <person name="Chikaraishi Y."/>
            <person name="Izaki R."/>
            <person name="Suwa T."/>
            <person name="Sato T."/>
            <person name="Harada T."/>
            <person name="Mori K."/>
            <person name="Kato Y."/>
            <person name="Miyazaki M."/>
            <person name="Shimamura S."/>
            <person name="Yanagawa K."/>
            <person name="Shuto A."/>
            <person name="Ohkouchi N."/>
            <person name="Fujita N."/>
            <person name="Takaki Y."/>
            <person name="Atomi H."/>
            <person name="Takai K."/>
        </authorList>
    </citation>
    <scope>NUCLEOTIDE SEQUENCE [LARGE SCALE GENOMIC DNA]</scope>
    <source>
        <strain evidence="10">DSM 17441 / JCM 13301 / NBRC 103674 / ABI70S6</strain>
    </source>
</reference>
<dbReference type="GO" id="GO:0005886">
    <property type="term" value="C:plasma membrane"/>
    <property type="evidence" value="ECO:0007669"/>
    <property type="project" value="UniProtKB-SubCell"/>
</dbReference>
<feature type="transmembrane region" description="Helical" evidence="8">
    <location>
        <begin position="142"/>
        <end position="165"/>
    </location>
</feature>
<keyword evidence="4 8" id="KW-0812">Transmembrane</keyword>
<evidence type="ECO:0000256" key="6">
    <source>
        <dbReference type="ARBA" id="ARBA00022989"/>
    </source>
</evidence>
<evidence type="ECO:0000256" key="2">
    <source>
        <dbReference type="ARBA" id="ARBA00007776"/>
    </source>
</evidence>